<dbReference type="AlphaFoldDB" id="A0A6G0W151"/>
<evidence type="ECO:0008006" key="3">
    <source>
        <dbReference type="Google" id="ProtNLM"/>
    </source>
</evidence>
<name>A0A6G0W151_APHCR</name>
<sequence>MHGPCVIHSDILYGYVHLDPVTRSPCLRNSRCFFLDFWSQLFSKRSISILFTTHLLIVKISVNRITYQFIECRVFPTENYYIVRFNTVIYINLFDKNSTIIHIYSLYTVVFRSCCRAYKIQIWSKLKEINLQKMFILRTKKKVKLGIRWVCVHKDLCNGTLTTDEEITTVFKFGAHNHEMIQILLTQRKLNVPIVPTMKNTAKENYNLPSRIYARIKRYIGNENSIKRSLRRIRSNIYPKISKIDDIFLEGTHWSMTGKENSESFLFYDNKNNENLIIIFSSETCIDTILLSLWTVVYTLLQRKNKETYIELLTALKDKFESLSIISIDFEYVVYLTIGAIVFLPFKSIYLSKNVGISLLSNYFKSLEGLDDILVYFDSTYVNGTYKSTITEYGTTRFLRHPVSTNIFTTHVERLQCHKRRLWSDRNNVSEWFNNKLKNIIRIKHPNLYMFIESIQMCNASATTALVQKQNEIINISKILSFKEKKLYLSKYDGDQTSCLITLRDETSYIKNCRGGNVRGLVFLTGTKRLQFGYNIHLENNVQI</sequence>
<reference evidence="1 2" key="1">
    <citation type="submission" date="2019-08" db="EMBL/GenBank/DDBJ databases">
        <title>Whole genome of Aphis craccivora.</title>
        <authorList>
            <person name="Voronova N.V."/>
            <person name="Shulinski R.S."/>
            <person name="Bandarenka Y.V."/>
            <person name="Zhorov D.G."/>
            <person name="Warner D."/>
        </authorList>
    </citation>
    <scope>NUCLEOTIDE SEQUENCE [LARGE SCALE GENOMIC DNA]</scope>
    <source>
        <strain evidence="1">180601</strain>
        <tissue evidence="1">Whole Body</tissue>
    </source>
</reference>
<organism evidence="1 2">
    <name type="scientific">Aphis craccivora</name>
    <name type="common">Cowpea aphid</name>
    <dbReference type="NCBI Taxonomy" id="307492"/>
    <lineage>
        <taxon>Eukaryota</taxon>
        <taxon>Metazoa</taxon>
        <taxon>Ecdysozoa</taxon>
        <taxon>Arthropoda</taxon>
        <taxon>Hexapoda</taxon>
        <taxon>Insecta</taxon>
        <taxon>Pterygota</taxon>
        <taxon>Neoptera</taxon>
        <taxon>Paraneoptera</taxon>
        <taxon>Hemiptera</taxon>
        <taxon>Sternorrhyncha</taxon>
        <taxon>Aphidomorpha</taxon>
        <taxon>Aphidoidea</taxon>
        <taxon>Aphididae</taxon>
        <taxon>Aphidini</taxon>
        <taxon>Aphis</taxon>
        <taxon>Aphis</taxon>
    </lineage>
</organism>
<protein>
    <recommendedName>
        <fullName evidence="3">MULE domain-containing protein</fullName>
    </recommendedName>
</protein>
<dbReference type="EMBL" id="VUJU01009695">
    <property type="protein sequence ID" value="KAF0718282.1"/>
    <property type="molecule type" value="Genomic_DNA"/>
</dbReference>
<gene>
    <name evidence="1" type="ORF">FWK35_00023437</name>
</gene>
<evidence type="ECO:0000313" key="2">
    <source>
        <dbReference type="Proteomes" id="UP000478052"/>
    </source>
</evidence>
<accession>A0A6G0W151</accession>
<keyword evidence="2" id="KW-1185">Reference proteome</keyword>
<comment type="caution">
    <text evidence="1">The sequence shown here is derived from an EMBL/GenBank/DDBJ whole genome shotgun (WGS) entry which is preliminary data.</text>
</comment>
<evidence type="ECO:0000313" key="1">
    <source>
        <dbReference type="EMBL" id="KAF0718282.1"/>
    </source>
</evidence>
<dbReference type="Proteomes" id="UP000478052">
    <property type="component" value="Unassembled WGS sequence"/>
</dbReference>
<proteinExistence type="predicted"/>